<dbReference type="OrthoDB" id="7248516at2"/>
<dbReference type="SUPFAM" id="SSF53448">
    <property type="entry name" value="Nucleotide-diphospho-sugar transferases"/>
    <property type="match status" value="1"/>
</dbReference>
<organism evidence="2">
    <name type="scientific">Desulfovibrio sp. U5L</name>
    <dbReference type="NCBI Taxonomy" id="596152"/>
    <lineage>
        <taxon>Bacteria</taxon>
        <taxon>Pseudomonadati</taxon>
        <taxon>Thermodesulfobacteriota</taxon>
        <taxon>Desulfovibrionia</taxon>
        <taxon>Desulfovibrionales</taxon>
        <taxon>Desulfovibrionaceae</taxon>
        <taxon>Desulfovibrio</taxon>
    </lineage>
</organism>
<accession>I2PZT9</accession>
<dbReference type="STRING" id="596152.DesU5LDRAFT_1352"/>
<keyword evidence="2" id="KW-0808">Transferase</keyword>
<dbReference type="eggNOG" id="COG1215">
    <property type="taxonomic scope" value="Bacteria"/>
</dbReference>
<sequence length="283" mass="32276">MWSVAVFAHNESLHILRCLHSLMDEASNIDVYVLVNGSTDNTYEKVVAFAERHPWVHPVAIAIGCKCNAWNIFVHEMAPASDAYFFLDGDCHVYPNCLAELAKSLALHKTAYASAAFPAVGRNKEKWIAELLQSSIWGCLYALSPEAIRIIKTNNIHLPVNAIGDDSILEYLLLTNFRGGKDDRNLERIVPAPEARFHHDPISFLKFTHYIEYYKKQVRDSVRWLQCQILITKLKREGVQAMPESIDQLMILEEIGKIRLRNGIDGLFDRLALRKVLEKIQHP</sequence>
<evidence type="ECO:0000313" key="2">
    <source>
        <dbReference type="EMBL" id="EIG53045.1"/>
    </source>
</evidence>
<reference evidence="2" key="1">
    <citation type="submission" date="2011-11" db="EMBL/GenBank/DDBJ databases">
        <title>Improved High-Quality Draft sequence of Desulfovibrio sp. U5L.</title>
        <authorList>
            <consortium name="US DOE Joint Genome Institute"/>
            <person name="Lucas S."/>
            <person name="Han J."/>
            <person name="Lapidus A."/>
            <person name="Cheng J.-F."/>
            <person name="Goodwin L."/>
            <person name="Pitluck S."/>
            <person name="Peters L."/>
            <person name="Ovchinnikova G."/>
            <person name="Held B."/>
            <person name="Detter J.C."/>
            <person name="Han C."/>
            <person name="Tapia R."/>
            <person name="Land M."/>
            <person name="Hauser L."/>
            <person name="Kyrpides N."/>
            <person name="Ivanova N."/>
            <person name="Pagani I."/>
            <person name="Gabster J."/>
            <person name="Walker C."/>
            <person name="Stolyar S."/>
            <person name="Stahl D."/>
            <person name="Arkin A."/>
            <person name="Dehal P."/>
            <person name="Hazen T."/>
            <person name="Woyke T."/>
        </authorList>
    </citation>
    <scope>NUCLEOTIDE SEQUENCE [LARGE SCALE GENOMIC DNA]</scope>
    <source>
        <strain evidence="2">U5L</strain>
    </source>
</reference>
<dbReference type="InterPro" id="IPR029044">
    <property type="entry name" value="Nucleotide-diphossugar_trans"/>
</dbReference>
<dbReference type="AlphaFoldDB" id="I2PZT9"/>
<dbReference type="HOGENOM" id="CLU_081767_0_0_7"/>
<protein>
    <submittedName>
        <fullName evidence="2">Glycosyl transferase</fullName>
    </submittedName>
</protein>
<dbReference type="Gene3D" id="3.90.550.10">
    <property type="entry name" value="Spore Coat Polysaccharide Biosynthesis Protein SpsA, Chain A"/>
    <property type="match status" value="1"/>
</dbReference>
<evidence type="ECO:0000259" key="1">
    <source>
        <dbReference type="Pfam" id="PF00535"/>
    </source>
</evidence>
<name>I2PZT9_9BACT</name>
<feature type="domain" description="Glycosyltransferase 2-like" evidence="1">
    <location>
        <begin position="3"/>
        <end position="128"/>
    </location>
</feature>
<dbReference type="EMBL" id="JH600068">
    <property type="protein sequence ID" value="EIG53045.1"/>
    <property type="molecule type" value="Genomic_DNA"/>
</dbReference>
<gene>
    <name evidence="2" type="ORF">DesU5LDRAFT_1352</name>
</gene>
<dbReference type="Pfam" id="PF00535">
    <property type="entry name" value="Glycos_transf_2"/>
    <property type="match status" value="1"/>
</dbReference>
<dbReference type="GO" id="GO:0016740">
    <property type="term" value="F:transferase activity"/>
    <property type="evidence" value="ECO:0007669"/>
    <property type="project" value="UniProtKB-KW"/>
</dbReference>
<dbReference type="InterPro" id="IPR001173">
    <property type="entry name" value="Glyco_trans_2-like"/>
</dbReference>
<proteinExistence type="predicted"/>